<organism evidence="2 3">
    <name type="scientific">Staphylococcus caprae</name>
    <dbReference type="NCBI Taxonomy" id="29380"/>
    <lineage>
        <taxon>Bacteria</taxon>
        <taxon>Bacillati</taxon>
        <taxon>Bacillota</taxon>
        <taxon>Bacilli</taxon>
        <taxon>Bacillales</taxon>
        <taxon>Staphylococcaceae</taxon>
        <taxon>Staphylococcus</taxon>
    </lineage>
</organism>
<reference evidence="2 3" key="1">
    <citation type="submission" date="2018-05" db="EMBL/GenBank/DDBJ databases">
        <title>Complete genome sequencing of three human clinical isolates of Staphylococcus caprae reveals virulence factors similar to those of S. epidermidis and S. capitis.</title>
        <authorList>
            <person name="Watanabe S."/>
            <person name="Cui L."/>
        </authorList>
    </citation>
    <scope>NUCLEOTIDE SEQUENCE [LARGE SCALE GENOMIC DNA]</scope>
    <source>
        <strain evidence="2 3">JMUB590</strain>
    </source>
</reference>
<dbReference type="InterPro" id="IPR043714">
    <property type="entry name" value="DUF5655"/>
</dbReference>
<keyword evidence="3" id="KW-1185">Reference proteome</keyword>
<evidence type="ECO:0000313" key="2">
    <source>
        <dbReference type="EMBL" id="BBD91166.1"/>
    </source>
</evidence>
<dbReference type="InterPro" id="IPR011856">
    <property type="entry name" value="tRNA_endonuc-like_dom_sf"/>
</dbReference>
<dbReference type="Pfam" id="PF18899">
    <property type="entry name" value="DUF5655"/>
    <property type="match status" value="1"/>
</dbReference>
<proteinExistence type="predicted"/>
<protein>
    <recommendedName>
        <fullName evidence="1">DUF5655 domain-containing protein</fullName>
    </recommendedName>
</protein>
<gene>
    <name evidence="2" type="ORF">JMUB590_0056</name>
</gene>
<dbReference type="RefSeq" id="WP_002444998.1">
    <property type="nucleotide sequence ID" value="NZ_AP018585.1"/>
</dbReference>
<dbReference type="EMBL" id="AP018586">
    <property type="protein sequence ID" value="BBD91166.1"/>
    <property type="molecule type" value="Genomic_DNA"/>
</dbReference>
<evidence type="ECO:0000259" key="1">
    <source>
        <dbReference type="Pfam" id="PF18899"/>
    </source>
</evidence>
<dbReference type="GeneID" id="58049844"/>
<feature type="domain" description="DUF5655" evidence="1">
    <location>
        <begin position="193"/>
        <end position="304"/>
    </location>
</feature>
<sequence length="304" mass="35723">MGDIKLFSIDEGNTHELRGESLAVEKSLQQVIENNAEKLLGINFLATEYTTGKNHAGRIDTLAIDENYSPVIIEYKRTTNENVINQGLFYLDWLLDHKAEFELIVMKKLGREFSDKIDWSSPRLLCIAGGFTRYDEHAVKQINRNIELYRYKYFENKFLMLDLVNATFTFKSKEKTVDNTYEDNEKDTYLSKQLSFSDENVTNLYYELYEYLMSMGEDVQFKELKFYLAFKRIKNFACVEILPNQQRLLLYVKVDMSNVVMEERFTRDVSKIGHYGTGNLSLEIRSKEDLEKAKKFIDESYENN</sequence>
<accession>A0ABM7FRE5</accession>
<name>A0ABM7FRE5_9STAP</name>
<evidence type="ECO:0000313" key="3">
    <source>
        <dbReference type="Proteomes" id="UP000274772"/>
    </source>
</evidence>
<dbReference type="Gene3D" id="3.40.1350.10">
    <property type="match status" value="1"/>
</dbReference>
<dbReference type="Proteomes" id="UP000274772">
    <property type="component" value="Chromosome"/>
</dbReference>